<organism evidence="4 5">
    <name type="scientific">Parascaris univalens</name>
    <name type="common">Nematode worm</name>
    <dbReference type="NCBI Taxonomy" id="6257"/>
    <lineage>
        <taxon>Eukaryota</taxon>
        <taxon>Metazoa</taxon>
        <taxon>Ecdysozoa</taxon>
        <taxon>Nematoda</taxon>
        <taxon>Chromadorea</taxon>
        <taxon>Rhabditida</taxon>
        <taxon>Spirurina</taxon>
        <taxon>Ascaridomorpha</taxon>
        <taxon>Ascaridoidea</taxon>
        <taxon>Ascarididae</taxon>
        <taxon>Parascaris</taxon>
    </lineage>
</organism>
<evidence type="ECO:0000313" key="5">
    <source>
        <dbReference type="WBParaSite" id="PgE214_g001_t03"/>
    </source>
</evidence>
<dbReference type="FunFam" id="1.10.10.10:FF:000070">
    <property type="entry name" value="26S proteasome non-ATPase regulatory subunit 12"/>
    <property type="match status" value="1"/>
</dbReference>
<name>A0A915A2N0_PARUN</name>
<feature type="domain" description="PCI" evidence="3">
    <location>
        <begin position="102"/>
        <end position="285"/>
    </location>
</feature>
<dbReference type="SMART" id="SM00088">
    <property type="entry name" value="PINT"/>
    <property type="match status" value="1"/>
</dbReference>
<protein>
    <submittedName>
        <fullName evidence="5">PCI domain-containing protein</fullName>
    </submittedName>
</protein>
<reference evidence="5" key="1">
    <citation type="submission" date="2022-11" db="UniProtKB">
        <authorList>
            <consortium name="WormBaseParasite"/>
        </authorList>
    </citation>
    <scope>IDENTIFICATION</scope>
</reference>
<dbReference type="InterPro" id="IPR040134">
    <property type="entry name" value="PSMD12/CSN4"/>
</dbReference>
<dbReference type="PANTHER" id="PTHR10855:SF1">
    <property type="entry name" value="26S PROTEASOME NON-ATPASE REGULATORY SUBUNIT 12"/>
    <property type="match status" value="1"/>
</dbReference>
<dbReference type="Proteomes" id="UP000887569">
    <property type="component" value="Unplaced"/>
</dbReference>
<dbReference type="Gene3D" id="1.10.10.10">
    <property type="entry name" value="Winged helix-like DNA-binding domain superfamily/Winged helix DNA-binding domain"/>
    <property type="match status" value="1"/>
</dbReference>
<dbReference type="InterPro" id="IPR036388">
    <property type="entry name" value="WH-like_DNA-bd_sf"/>
</dbReference>
<evidence type="ECO:0000313" key="4">
    <source>
        <dbReference type="Proteomes" id="UP000887569"/>
    </source>
</evidence>
<dbReference type="PROSITE" id="PS50250">
    <property type="entry name" value="PCI"/>
    <property type="match status" value="1"/>
</dbReference>
<dbReference type="AlphaFoldDB" id="A0A915A2N0"/>
<dbReference type="PANTHER" id="PTHR10855">
    <property type="entry name" value="26S PROTEASOME NON-ATPASE REGULATORY SUBUNIT 12/COP9 SIGNALOSOME COMPLEX SUBUNIT 4"/>
    <property type="match status" value="1"/>
</dbReference>
<comment type="similarity">
    <text evidence="1">Belongs to the proteasome subunit p55 family.</text>
</comment>
<dbReference type="InterPro" id="IPR036390">
    <property type="entry name" value="WH_DNA-bd_sf"/>
</dbReference>
<dbReference type="InterPro" id="IPR040896">
    <property type="entry name" value="RPN5_C"/>
</dbReference>
<dbReference type="Pfam" id="PF22241">
    <property type="entry name" value="PSMD12-CSN4_N"/>
    <property type="match status" value="1"/>
</dbReference>
<sequence length="330" mass="38780">MSPPFHRLQSSLEKIFRTDIPHRRFNRFYSSSSSIRTPLRIDYVEFLLEQMRLCVARKDFIRQSILSKKISVRFFDDKSDEVQELKLKYCDLMIKLGLNDSAYLDVYRLYRNIFDTPRIQADAARSIQVLKCMALYVLLAPHTNEQSDLLHRVYEMRQLQLVPDYNVLLNLFVEEEIIFWKDKVVAQFEELLRRGTKTSPPTDVFDITESGNKRWSDLQSRVAEHNIRMIAKYYTQISFDRMAELLDYPVDEMENFLCNMIVTGAIPHARIHRPSRIVSLRARKATVEQLDQWANSVRKLTGILNKVSHLILKEQIVHRHLDNATAASSL</sequence>
<dbReference type="GO" id="GO:0005634">
    <property type="term" value="C:nucleus"/>
    <property type="evidence" value="ECO:0007669"/>
    <property type="project" value="UniProtKB-ARBA"/>
</dbReference>
<dbReference type="WBParaSite" id="PgE214_g001_t03">
    <property type="protein sequence ID" value="PgE214_g001_t03"/>
    <property type="gene ID" value="PgE214_g001"/>
</dbReference>
<dbReference type="GO" id="GO:0005737">
    <property type="term" value="C:cytoplasm"/>
    <property type="evidence" value="ECO:0007669"/>
    <property type="project" value="TreeGrafter"/>
</dbReference>
<proteinExistence type="inferred from homology"/>
<dbReference type="InterPro" id="IPR000717">
    <property type="entry name" value="PCI_dom"/>
</dbReference>
<dbReference type="Pfam" id="PF18098">
    <property type="entry name" value="RPN5_C"/>
    <property type="match status" value="1"/>
</dbReference>
<dbReference type="SUPFAM" id="SSF46785">
    <property type="entry name" value="Winged helix' DNA-binding domain"/>
    <property type="match status" value="1"/>
</dbReference>
<keyword evidence="4" id="KW-1185">Reference proteome</keyword>
<evidence type="ECO:0000256" key="2">
    <source>
        <dbReference type="ARBA" id="ARBA00022942"/>
    </source>
</evidence>
<dbReference type="GO" id="GO:0008541">
    <property type="term" value="C:proteasome regulatory particle, lid subcomplex"/>
    <property type="evidence" value="ECO:0007669"/>
    <property type="project" value="TreeGrafter"/>
</dbReference>
<keyword evidence="2" id="KW-0647">Proteasome</keyword>
<evidence type="ECO:0000259" key="3">
    <source>
        <dbReference type="PROSITE" id="PS50250"/>
    </source>
</evidence>
<dbReference type="Pfam" id="PF01399">
    <property type="entry name" value="PCI"/>
    <property type="match status" value="1"/>
</dbReference>
<dbReference type="InterPro" id="IPR054559">
    <property type="entry name" value="PSMD12-CSN4-like_N"/>
</dbReference>
<evidence type="ECO:0000256" key="1">
    <source>
        <dbReference type="ARBA" id="ARBA00006397"/>
    </source>
</evidence>
<accession>A0A915A2N0</accession>